<reference evidence="1" key="1">
    <citation type="journal article" date="2023" name="Science">
        <title>Genome structures resolve the early diversification of teleost fishes.</title>
        <authorList>
            <person name="Parey E."/>
            <person name="Louis A."/>
            <person name="Montfort J."/>
            <person name="Bouchez O."/>
            <person name="Roques C."/>
            <person name="Iampietro C."/>
            <person name="Lluch J."/>
            <person name="Castinel A."/>
            <person name="Donnadieu C."/>
            <person name="Desvignes T."/>
            <person name="Floi Bucao C."/>
            <person name="Jouanno E."/>
            <person name="Wen M."/>
            <person name="Mejri S."/>
            <person name="Dirks R."/>
            <person name="Jansen H."/>
            <person name="Henkel C."/>
            <person name="Chen W.J."/>
            <person name="Zahm M."/>
            <person name="Cabau C."/>
            <person name="Klopp C."/>
            <person name="Thompson A.W."/>
            <person name="Robinson-Rechavi M."/>
            <person name="Braasch I."/>
            <person name="Lecointre G."/>
            <person name="Bobe J."/>
            <person name="Postlethwait J.H."/>
            <person name="Berthelot C."/>
            <person name="Roest Crollius H."/>
            <person name="Guiguen Y."/>
        </authorList>
    </citation>
    <scope>NUCLEOTIDE SEQUENCE</scope>
    <source>
        <strain evidence="1">WJC10195</strain>
    </source>
</reference>
<evidence type="ECO:0000313" key="2">
    <source>
        <dbReference type="Proteomes" id="UP001152622"/>
    </source>
</evidence>
<dbReference type="AlphaFoldDB" id="A0A9Q1EZV3"/>
<dbReference type="EMBL" id="JAINUF010000010">
    <property type="protein sequence ID" value="KAJ8348131.1"/>
    <property type="molecule type" value="Genomic_DNA"/>
</dbReference>
<sequence>MVQVWQGCAAGPTLASEALDVEVDALHTDHLALADLPAAEAVDGGGARARASPPATIGAVLVGYCWRKGQRLSDIFNRISQSITVTHILLRQGDSFLSPVVDMSLWS</sequence>
<comment type="caution">
    <text evidence="1">The sequence shown here is derived from an EMBL/GenBank/DDBJ whole genome shotgun (WGS) entry which is preliminary data.</text>
</comment>
<name>A0A9Q1EZV3_SYNKA</name>
<evidence type="ECO:0000313" key="1">
    <source>
        <dbReference type="EMBL" id="KAJ8348131.1"/>
    </source>
</evidence>
<protein>
    <submittedName>
        <fullName evidence="1">Uncharacterized protein</fullName>
    </submittedName>
</protein>
<organism evidence="1 2">
    <name type="scientific">Synaphobranchus kaupii</name>
    <name type="common">Kaup's arrowtooth eel</name>
    <dbReference type="NCBI Taxonomy" id="118154"/>
    <lineage>
        <taxon>Eukaryota</taxon>
        <taxon>Metazoa</taxon>
        <taxon>Chordata</taxon>
        <taxon>Craniata</taxon>
        <taxon>Vertebrata</taxon>
        <taxon>Euteleostomi</taxon>
        <taxon>Actinopterygii</taxon>
        <taxon>Neopterygii</taxon>
        <taxon>Teleostei</taxon>
        <taxon>Anguilliformes</taxon>
        <taxon>Synaphobranchidae</taxon>
        <taxon>Synaphobranchus</taxon>
    </lineage>
</organism>
<gene>
    <name evidence="1" type="ORF">SKAU_G00267200</name>
</gene>
<accession>A0A9Q1EZV3</accession>
<keyword evidence="2" id="KW-1185">Reference proteome</keyword>
<proteinExistence type="predicted"/>
<dbReference type="Proteomes" id="UP001152622">
    <property type="component" value="Chromosome 10"/>
</dbReference>